<evidence type="ECO:0000313" key="2">
    <source>
        <dbReference type="EMBL" id="SVD57709.1"/>
    </source>
</evidence>
<feature type="transmembrane region" description="Helical" evidence="1">
    <location>
        <begin position="14"/>
        <end position="32"/>
    </location>
</feature>
<keyword evidence="1" id="KW-0472">Membrane</keyword>
<evidence type="ECO:0008006" key="3">
    <source>
        <dbReference type="Google" id="ProtNLM"/>
    </source>
</evidence>
<reference evidence="2" key="1">
    <citation type="submission" date="2018-05" db="EMBL/GenBank/DDBJ databases">
        <authorList>
            <person name="Lanie J.A."/>
            <person name="Ng W.-L."/>
            <person name="Kazmierczak K.M."/>
            <person name="Andrzejewski T.M."/>
            <person name="Davidsen T.M."/>
            <person name="Wayne K.J."/>
            <person name="Tettelin H."/>
            <person name="Glass J.I."/>
            <person name="Rusch D."/>
            <person name="Podicherti R."/>
            <person name="Tsui H.-C.T."/>
            <person name="Winkler M.E."/>
        </authorList>
    </citation>
    <scope>NUCLEOTIDE SEQUENCE</scope>
</reference>
<dbReference type="AlphaFoldDB" id="A0A382WGC3"/>
<sequence length="42" mass="5065">MTFWEHLEELRRRIIVSLISVGFFMLLSLSFSKPIERIMKLP</sequence>
<keyword evidence="1" id="KW-1133">Transmembrane helix</keyword>
<dbReference type="EMBL" id="UINC01159554">
    <property type="protein sequence ID" value="SVD57709.1"/>
    <property type="molecule type" value="Genomic_DNA"/>
</dbReference>
<name>A0A382WGC3_9ZZZZ</name>
<evidence type="ECO:0000256" key="1">
    <source>
        <dbReference type="SAM" id="Phobius"/>
    </source>
</evidence>
<keyword evidence="1" id="KW-0812">Transmembrane</keyword>
<accession>A0A382WGC3</accession>
<protein>
    <recommendedName>
        <fullName evidence="3">Twin-arginine translocase subunit TatC</fullName>
    </recommendedName>
</protein>
<organism evidence="2">
    <name type="scientific">marine metagenome</name>
    <dbReference type="NCBI Taxonomy" id="408172"/>
    <lineage>
        <taxon>unclassified sequences</taxon>
        <taxon>metagenomes</taxon>
        <taxon>ecological metagenomes</taxon>
    </lineage>
</organism>
<feature type="non-terminal residue" evidence="2">
    <location>
        <position position="42"/>
    </location>
</feature>
<proteinExistence type="predicted"/>
<gene>
    <name evidence="2" type="ORF">METZ01_LOCUS410563</name>
</gene>